<protein>
    <submittedName>
        <fullName evidence="2">HEPN domain-containing protein</fullName>
    </submittedName>
</protein>
<dbReference type="Proteomes" id="UP001589775">
    <property type="component" value="Unassembled WGS sequence"/>
</dbReference>
<comment type="caution">
    <text evidence="2">The sequence shown here is derived from an EMBL/GenBank/DDBJ whole genome shotgun (WGS) entry which is preliminary data.</text>
</comment>
<organism evidence="2 3">
    <name type="scientific">Rhodopseudomonas telluris</name>
    <dbReference type="NCBI Taxonomy" id="644215"/>
    <lineage>
        <taxon>Bacteria</taxon>
        <taxon>Pseudomonadati</taxon>
        <taxon>Pseudomonadota</taxon>
        <taxon>Alphaproteobacteria</taxon>
        <taxon>Hyphomicrobiales</taxon>
        <taxon>Nitrobacteraceae</taxon>
        <taxon>Rhodopseudomonas</taxon>
    </lineage>
</organism>
<sequence>MNARIDFYSRIELIRDLSDNPLLMDTFPHNDAHNTRAAILRNGLVVSAFSLLESYLQRRVDETIVEMQRSQIGYSMLGEKLRKLLSLDAIIGLATRLGFTDKAERLAFAEANIVRLAGGPALPINYTGLGFSPKGSNVSGDDIQTLLAAFGVQSPWQCIGNVISSLGATRLSARDDFLNFARARNKAAHDSTTNIATSDLKTYLDTALLVGMASDIIVTNAVAAFVSERTPTSATNLANALPLSYRFLDRDQNGLFKEKVSTIGRTIRLHPDKESAVSSALRRARRLTIVVRDSRATPIELI</sequence>
<reference evidence="2 3" key="1">
    <citation type="submission" date="2024-09" db="EMBL/GenBank/DDBJ databases">
        <authorList>
            <person name="Sun Q."/>
            <person name="Mori K."/>
        </authorList>
    </citation>
    <scope>NUCLEOTIDE SEQUENCE [LARGE SCALE GENOMIC DNA]</scope>
    <source>
        <strain evidence="2 3">KCTC 23279</strain>
    </source>
</reference>
<evidence type="ECO:0000313" key="2">
    <source>
        <dbReference type="EMBL" id="MFC0239343.1"/>
    </source>
</evidence>
<dbReference type="EMBL" id="JBHLWM010000001">
    <property type="protein sequence ID" value="MFC0239343.1"/>
    <property type="molecule type" value="Genomic_DNA"/>
</dbReference>
<evidence type="ECO:0000259" key="1">
    <source>
        <dbReference type="Pfam" id="PF18735"/>
    </source>
</evidence>
<dbReference type="Pfam" id="PF18735">
    <property type="entry name" value="HEPN_RiboL-PSP"/>
    <property type="match status" value="1"/>
</dbReference>
<dbReference type="RefSeq" id="WP_378384059.1">
    <property type="nucleotide sequence ID" value="NZ_JBHLWM010000001.1"/>
</dbReference>
<name>A0ABV6EM89_9BRAD</name>
<feature type="domain" description="RiboL-PSP-HEPN" evidence="1">
    <location>
        <begin position="6"/>
        <end position="210"/>
    </location>
</feature>
<keyword evidence="3" id="KW-1185">Reference proteome</keyword>
<gene>
    <name evidence="2" type="ORF">ACFFJ6_02640</name>
</gene>
<accession>A0ABV6EM89</accession>
<evidence type="ECO:0000313" key="3">
    <source>
        <dbReference type="Proteomes" id="UP001589775"/>
    </source>
</evidence>
<dbReference type="InterPro" id="IPR041519">
    <property type="entry name" value="HEPN_RiboL-PSP"/>
</dbReference>
<proteinExistence type="predicted"/>